<organism evidence="2 3">
    <name type="scientific">Collybia nuda</name>
    <dbReference type="NCBI Taxonomy" id="64659"/>
    <lineage>
        <taxon>Eukaryota</taxon>
        <taxon>Fungi</taxon>
        <taxon>Dikarya</taxon>
        <taxon>Basidiomycota</taxon>
        <taxon>Agaricomycotina</taxon>
        <taxon>Agaricomycetes</taxon>
        <taxon>Agaricomycetidae</taxon>
        <taxon>Agaricales</taxon>
        <taxon>Tricholomatineae</taxon>
        <taxon>Clitocybaceae</taxon>
        <taxon>Collybia</taxon>
    </lineage>
</organism>
<reference evidence="2" key="1">
    <citation type="submission" date="2020-11" db="EMBL/GenBank/DDBJ databases">
        <authorList>
            <consortium name="DOE Joint Genome Institute"/>
            <person name="Ahrendt S."/>
            <person name="Riley R."/>
            <person name="Andreopoulos W."/>
            <person name="Labutti K."/>
            <person name="Pangilinan J."/>
            <person name="Ruiz-Duenas F.J."/>
            <person name="Barrasa J.M."/>
            <person name="Sanchez-Garcia M."/>
            <person name="Camarero S."/>
            <person name="Miyauchi S."/>
            <person name="Serrano A."/>
            <person name="Linde D."/>
            <person name="Babiker R."/>
            <person name="Drula E."/>
            <person name="Ayuso-Fernandez I."/>
            <person name="Pacheco R."/>
            <person name="Padilla G."/>
            <person name="Ferreira P."/>
            <person name="Barriuso J."/>
            <person name="Kellner H."/>
            <person name="Castanera R."/>
            <person name="Alfaro M."/>
            <person name="Ramirez L."/>
            <person name="Pisabarro A.G."/>
            <person name="Kuo A."/>
            <person name="Tritt A."/>
            <person name="Lipzen A."/>
            <person name="He G."/>
            <person name="Yan M."/>
            <person name="Ng V."/>
            <person name="Cullen D."/>
            <person name="Martin F."/>
            <person name="Rosso M.-N."/>
            <person name="Henrissat B."/>
            <person name="Hibbett D."/>
            <person name="Martinez A.T."/>
            <person name="Grigoriev I.V."/>
        </authorList>
    </citation>
    <scope>NUCLEOTIDE SEQUENCE</scope>
    <source>
        <strain evidence="2">CBS 247.69</strain>
    </source>
</reference>
<feature type="region of interest" description="Disordered" evidence="1">
    <location>
        <begin position="1"/>
        <end position="35"/>
    </location>
</feature>
<feature type="compositionally biased region" description="Polar residues" evidence="1">
    <location>
        <begin position="25"/>
        <end position="35"/>
    </location>
</feature>
<dbReference type="Proteomes" id="UP000807353">
    <property type="component" value="Unassembled WGS sequence"/>
</dbReference>
<evidence type="ECO:0000313" key="2">
    <source>
        <dbReference type="EMBL" id="KAF9463837.1"/>
    </source>
</evidence>
<proteinExistence type="predicted"/>
<evidence type="ECO:0000256" key="1">
    <source>
        <dbReference type="SAM" id="MobiDB-lite"/>
    </source>
</evidence>
<name>A0A9P6CFD7_9AGAR</name>
<evidence type="ECO:0000313" key="3">
    <source>
        <dbReference type="Proteomes" id="UP000807353"/>
    </source>
</evidence>
<dbReference type="EMBL" id="MU150258">
    <property type="protein sequence ID" value="KAF9463837.1"/>
    <property type="molecule type" value="Genomic_DNA"/>
</dbReference>
<gene>
    <name evidence="2" type="ORF">BDZ94DRAFT_573836</name>
</gene>
<feature type="compositionally biased region" description="Polar residues" evidence="1">
    <location>
        <begin position="1"/>
        <end position="18"/>
    </location>
</feature>
<keyword evidence="3" id="KW-1185">Reference proteome</keyword>
<dbReference type="AlphaFoldDB" id="A0A9P6CFD7"/>
<accession>A0A9P6CFD7</accession>
<protein>
    <submittedName>
        <fullName evidence="2">Uncharacterized protein</fullName>
    </submittedName>
</protein>
<comment type="caution">
    <text evidence="2">The sequence shown here is derived from an EMBL/GenBank/DDBJ whole genome shotgun (WGS) entry which is preliminary data.</text>
</comment>
<sequence>MATSTDVGNPTPMATPTMNEHRVENSQPNQGRTPLSSYSPAAQRVGLAPLPPIKSITMWQGTLTWVEMSTVGKEVEMSTYVMAGTAHHQYTFVETWPQTMRIVPTNEPVAAMADIHLWLQRHRPAFCTFRAQPRAVSDPVLNQQNFKTLVRLLGMKNVQHGPFLLVNYAMLRSSS</sequence>